<dbReference type="SMART" id="SM00382">
    <property type="entry name" value="AAA"/>
    <property type="match status" value="1"/>
</dbReference>
<keyword evidence="2" id="KW-0813">Transport</keyword>
<evidence type="ECO:0000313" key="9">
    <source>
        <dbReference type="Proteomes" id="UP000176244"/>
    </source>
</evidence>
<dbReference type="STRING" id="52694.ACWI_28450"/>
<feature type="domain" description="ABC transporter" evidence="6">
    <location>
        <begin position="2"/>
        <end position="230"/>
    </location>
</feature>
<evidence type="ECO:0000256" key="4">
    <source>
        <dbReference type="ARBA" id="ARBA00022840"/>
    </source>
</evidence>
<reference evidence="8 10" key="2">
    <citation type="submission" date="2019-08" db="EMBL/GenBank/DDBJ databases">
        <title>Isolation and enrichment of carboxydotrophic bacteria from anaerobic sludge for the production of bio-based chemicals from syngas.</title>
        <authorList>
            <person name="Antares A.L."/>
            <person name="Moreira J."/>
            <person name="Diender M."/>
            <person name="Parshina S.N."/>
            <person name="Stams A.J.M."/>
            <person name="Alves M."/>
            <person name="Alves J.I."/>
            <person name="Sousa D.Z."/>
        </authorList>
    </citation>
    <scope>NUCLEOTIDE SEQUENCE [LARGE SCALE GENOMIC DNA]</scope>
    <source>
        <strain evidence="8 10">JM</strain>
    </source>
</reference>
<reference evidence="7 9" key="1">
    <citation type="submission" date="2015-09" db="EMBL/GenBank/DDBJ databases">
        <title>Genome sequence of Acetobacterium wieringae DSM 1911.</title>
        <authorList>
            <person name="Poehlein A."/>
            <person name="Bengelsdorf F.R."/>
            <person name="Schiel-Bengelsdorf B."/>
            <person name="Duerre P."/>
            <person name="Daniel R."/>
        </authorList>
    </citation>
    <scope>NUCLEOTIDE SEQUENCE [LARGE SCALE GENOMIC DNA]</scope>
    <source>
        <strain evidence="7 9">DSM 1911</strain>
    </source>
</reference>
<evidence type="ECO:0000256" key="1">
    <source>
        <dbReference type="ARBA" id="ARBA00005417"/>
    </source>
</evidence>
<dbReference type="Gene3D" id="3.40.50.300">
    <property type="entry name" value="P-loop containing nucleotide triphosphate hydrolases"/>
    <property type="match status" value="1"/>
</dbReference>
<evidence type="ECO:0000256" key="2">
    <source>
        <dbReference type="ARBA" id="ARBA00022448"/>
    </source>
</evidence>
<accession>A0A1F2PE80</accession>
<evidence type="ECO:0000259" key="6">
    <source>
        <dbReference type="PROSITE" id="PS50893"/>
    </source>
</evidence>
<dbReference type="Proteomes" id="UP000322619">
    <property type="component" value="Unassembled WGS sequence"/>
</dbReference>
<dbReference type="RefSeq" id="WP_070372106.1">
    <property type="nucleotide sequence ID" value="NZ_CP097897.1"/>
</dbReference>
<dbReference type="GO" id="GO:0005524">
    <property type="term" value="F:ATP binding"/>
    <property type="evidence" value="ECO:0007669"/>
    <property type="project" value="UniProtKB-KW"/>
</dbReference>
<dbReference type="OrthoDB" id="9804819at2"/>
<dbReference type="InterPro" id="IPR027417">
    <property type="entry name" value="P-loop_NTPase"/>
</dbReference>
<dbReference type="InterPro" id="IPR050763">
    <property type="entry name" value="ABC_transporter_ATP-binding"/>
</dbReference>
<dbReference type="GO" id="GO:0016887">
    <property type="term" value="F:ATP hydrolysis activity"/>
    <property type="evidence" value="ECO:0007669"/>
    <property type="project" value="InterPro"/>
</dbReference>
<feature type="region of interest" description="Disordered" evidence="5">
    <location>
        <begin position="299"/>
        <end position="348"/>
    </location>
</feature>
<evidence type="ECO:0000313" key="10">
    <source>
        <dbReference type="Proteomes" id="UP000322619"/>
    </source>
</evidence>
<evidence type="ECO:0000256" key="3">
    <source>
        <dbReference type="ARBA" id="ARBA00022741"/>
    </source>
</evidence>
<dbReference type="PANTHER" id="PTHR42711:SF5">
    <property type="entry name" value="ABC TRANSPORTER ATP-BINDING PROTEIN NATA"/>
    <property type="match status" value="1"/>
</dbReference>
<dbReference type="InterPro" id="IPR003439">
    <property type="entry name" value="ABC_transporter-like_ATP-bd"/>
</dbReference>
<dbReference type="PROSITE" id="PS00211">
    <property type="entry name" value="ABC_TRANSPORTER_1"/>
    <property type="match status" value="1"/>
</dbReference>
<comment type="caution">
    <text evidence="7">The sequence shown here is derived from an EMBL/GenBank/DDBJ whole genome shotgun (WGS) entry which is preliminary data.</text>
</comment>
<keyword evidence="4 7" id="KW-0067">ATP-binding</keyword>
<dbReference type="InterPro" id="IPR003593">
    <property type="entry name" value="AAA+_ATPase"/>
</dbReference>
<dbReference type="PANTHER" id="PTHR42711">
    <property type="entry name" value="ABC TRANSPORTER ATP-BINDING PROTEIN"/>
    <property type="match status" value="1"/>
</dbReference>
<dbReference type="SUPFAM" id="SSF52540">
    <property type="entry name" value="P-loop containing nucleoside triphosphate hydrolases"/>
    <property type="match status" value="1"/>
</dbReference>
<sequence length="348" mass="40067">MIELKDVTLKYSSTKGIFNLNFSVEKGQVFGYVGPNDAGKTTTIRMLMGLIRAGRGSATIDGLNCFSRASAIQKNTGYVPEDVALFENMRVKEYLNFVTQMRGIFGQKNTRLRDMLIERFEVETRGKIENMSSGMKKRLTIVTALMHDPQTLVLDEPTSGLDPLMQSRFLDLILEEKRRGKTVLLSTHKFEEVERTCDRVGVLREGRLVENMDIVSLRAEETKAYLVKFAAPPNLEQIKKYGFGYQQFSQSDYEIFSPGDRIDVLMKVLSHEKVLVFNSKNQSLEEIFQQHYKKEIKQTEFKNEENNTQENEGKIKRSERKPKLMPKKTEKNRTLPDPEETVREVKKA</sequence>
<feature type="compositionally biased region" description="Basic residues" evidence="5">
    <location>
        <begin position="317"/>
        <end position="326"/>
    </location>
</feature>
<dbReference type="AlphaFoldDB" id="A0A1F2PE80"/>
<dbReference type="InterPro" id="IPR017871">
    <property type="entry name" value="ABC_transporter-like_CS"/>
</dbReference>
<feature type="compositionally biased region" description="Basic and acidic residues" evidence="5">
    <location>
        <begin position="327"/>
        <end position="348"/>
    </location>
</feature>
<dbReference type="PROSITE" id="PS50893">
    <property type="entry name" value="ABC_TRANSPORTER_2"/>
    <property type="match status" value="1"/>
</dbReference>
<keyword evidence="3" id="KW-0547">Nucleotide-binding</keyword>
<feature type="compositionally biased region" description="Basic and acidic residues" evidence="5">
    <location>
        <begin position="299"/>
        <end position="316"/>
    </location>
</feature>
<dbReference type="EMBL" id="LKEU01000037">
    <property type="protein sequence ID" value="OFV69707.1"/>
    <property type="molecule type" value="Genomic_DNA"/>
</dbReference>
<evidence type="ECO:0000313" key="8">
    <source>
        <dbReference type="EMBL" id="TYC84837.1"/>
    </source>
</evidence>
<gene>
    <name evidence="7" type="primary">ybhF_2</name>
    <name evidence="7" type="ORF">ACWI_28450</name>
    <name evidence="8" type="ORF">FXB42_10930</name>
</gene>
<dbReference type="Pfam" id="PF00005">
    <property type="entry name" value="ABC_tran"/>
    <property type="match status" value="1"/>
</dbReference>
<evidence type="ECO:0000256" key="5">
    <source>
        <dbReference type="SAM" id="MobiDB-lite"/>
    </source>
</evidence>
<name>A0A1F2PE80_9FIRM</name>
<evidence type="ECO:0000313" key="7">
    <source>
        <dbReference type="EMBL" id="OFV69707.1"/>
    </source>
</evidence>
<proteinExistence type="inferred from homology"/>
<dbReference type="EMBL" id="VSLA01000024">
    <property type="protein sequence ID" value="TYC84837.1"/>
    <property type="molecule type" value="Genomic_DNA"/>
</dbReference>
<dbReference type="CDD" id="cd03230">
    <property type="entry name" value="ABC_DR_subfamily_A"/>
    <property type="match status" value="1"/>
</dbReference>
<comment type="similarity">
    <text evidence="1">Belongs to the ABC transporter superfamily.</text>
</comment>
<protein>
    <submittedName>
        <fullName evidence="7 8">ABC transporter ATP-binding protein</fullName>
    </submittedName>
</protein>
<dbReference type="Proteomes" id="UP000176244">
    <property type="component" value="Unassembled WGS sequence"/>
</dbReference>
<organism evidence="7 9">
    <name type="scientific">Acetobacterium wieringae</name>
    <dbReference type="NCBI Taxonomy" id="52694"/>
    <lineage>
        <taxon>Bacteria</taxon>
        <taxon>Bacillati</taxon>
        <taxon>Bacillota</taxon>
        <taxon>Clostridia</taxon>
        <taxon>Eubacteriales</taxon>
        <taxon>Eubacteriaceae</taxon>
        <taxon>Acetobacterium</taxon>
    </lineage>
</organism>